<evidence type="ECO:0000313" key="4">
    <source>
        <dbReference type="Proteomes" id="UP000307956"/>
    </source>
</evidence>
<keyword evidence="4" id="KW-1185">Reference proteome</keyword>
<dbReference type="Pfam" id="PF01464">
    <property type="entry name" value="SLT"/>
    <property type="match status" value="1"/>
</dbReference>
<evidence type="ECO:0000313" key="3">
    <source>
        <dbReference type="EMBL" id="THF64464.1"/>
    </source>
</evidence>
<dbReference type="OrthoDB" id="8771243at2"/>
<dbReference type="SUPFAM" id="SSF53955">
    <property type="entry name" value="Lysozyme-like"/>
    <property type="match status" value="1"/>
</dbReference>
<dbReference type="CDD" id="cd00254">
    <property type="entry name" value="LT-like"/>
    <property type="match status" value="1"/>
</dbReference>
<accession>A0A4S4AWP5</accession>
<comment type="caution">
    <text evidence="3">The sequence shown here is derived from an EMBL/GenBank/DDBJ whole genome shotgun (WGS) entry which is preliminary data.</text>
</comment>
<evidence type="ECO:0000256" key="1">
    <source>
        <dbReference type="SAM" id="MobiDB-lite"/>
    </source>
</evidence>
<name>A0A4S4AWP5_9RHOO</name>
<sequence>MPGVQFSGGGVQADPRVEQAISRAPRPPSTPALNVADPGAAAQRTGQALQRIGDAQARAELEAAQRVNATRINAALNQALEIEMRLAYDKDVGYTNQRGISALERQSGKPLAEEYAETYGKEIERIAGTLGNEFQRTAFMDASTKRLAQFRASAMKHESDEFRTYSLSVNDGVITNRMNLIGFNYSNPKVVDGAVQSIRAATYESAQLLGKSAEWAQAQSAKAVSDAHKLALATAVEKNDITYADAYLRRYGKDMEPDDLLQAQGLITKEMDLRVATSAAAEVIERATPRIVPGDFDRLANIVMGIESGGRRYGEDGALLESSKGAKGEMQVLDTTNRDPGFGVRPAADDSPEERARVGRDYLGALLKHYGGDVPKALAAYNWGPGKLDDAINEHGEGWLDHAPAETQRYVERGAREFGAGGGAVRATLADLKAELRERPDLANNPSRMKQAETALESRYKDIEAAKRQTEDDALDAAYRGLYENGGRLDALPPSVRRMIPGDKLGSVMVFAEKMAKNGGAVHRPEAWATILSLPRSELAKMTPLQFFQQFRPVLDDQHLEKGYALLADAQGAAGDKHLEVITTANRVKRAAEGAGILPADGKPNDGEKLAFAQFEQVIDERVREFERTDLAGKRKANSEELQRIIDNTLADQAFVPRFLLTDRQRPIALMAPEQQGRAYVRVGGEEVPLSAIPAGQRLTIAGKLQSRDLPVTEQRIAELWVAAGRPQ</sequence>
<feature type="domain" description="Transglycosylase SLT" evidence="2">
    <location>
        <begin position="322"/>
        <end position="396"/>
    </location>
</feature>
<gene>
    <name evidence="3" type="ORF">E6O51_03100</name>
</gene>
<evidence type="ECO:0000259" key="2">
    <source>
        <dbReference type="Pfam" id="PF01464"/>
    </source>
</evidence>
<proteinExistence type="predicted"/>
<dbReference type="InterPro" id="IPR023346">
    <property type="entry name" value="Lysozyme-like_dom_sf"/>
</dbReference>
<reference evidence="3 4" key="1">
    <citation type="submission" date="2019-04" db="EMBL/GenBank/DDBJ databases">
        <title>Azoarcus rhizosphaerae sp. nov. isolated from rhizosphere of Ficus religiosa.</title>
        <authorList>
            <person name="Lin S.-Y."/>
            <person name="Hameed A."/>
            <person name="Hsu Y.-H."/>
            <person name="Young C.-C."/>
        </authorList>
    </citation>
    <scope>NUCLEOTIDE SEQUENCE [LARGE SCALE GENOMIC DNA]</scope>
    <source>
        <strain evidence="3 4">CC-YHH848</strain>
    </source>
</reference>
<dbReference type="Gene3D" id="1.10.530.10">
    <property type="match status" value="1"/>
</dbReference>
<protein>
    <recommendedName>
        <fullName evidence="2">Transglycosylase SLT domain-containing protein</fullName>
    </recommendedName>
</protein>
<dbReference type="AlphaFoldDB" id="A0A4S4AWP5"/>
<organism evidence="3 4">
    <name type="scientific">Pseudothauera rhizosphaerae</name>
    <dbReference type="NCBI Taxonomy" id="2565932"/>
    <lineage>
        <taxon>Bacteria</taxon>
        <taxon>Pseudomonadati</taxon>
        <taxon>Pseudomonadota</taxon>
        <taxon>Betaproteobacteria</taxon>
        <taxon>Rhodocyclales</taxon>
        <taxon>Zoogloeaceae</taxon>
        <taxon>Pseudothauera</taxon>
    </lineage>
</organism>
<dbReference type="InterPro" id="IPR008258">
    <property type="entry name" value="Transglycosylase_SLT_dom_1"/>
</dbReference>
<dbReference type="Proteomes" id="UP000307956">
    <property type="component" value="Unassembled WGS sequence"/>
</dbReference>
<dbReference type="EMBL" id="SSOD01000002">
    <property type="protein sequence ID" value="THF64464.1"/>
    <property type="molecule type" value="Genomic_DNA"/>
</dbReference>
<feature type="region of interest" description="Disordered" evidence="1">
    <location>
        <begin position="334"/>
        <end position="353"/>
    </location>
</feature>